<dbReference type="EMBL" id="AZNH01000007">
    <property type="protein sequence ID" value="KID89713.1"/>
    <property type="molecule type" value="Genomic_DNA"/>
</dbReference>
<keyword evidence="3" id="KW-1185">Reference proteome</keyword>
<gene>
    <name evidence="2" type="ORF">MGU_03118</name>
</gene>
<proteinExistence type="predicted"/>
<feature type="compositionally biased region" description="Basic and acidic residues" evidence="1">
    <location>
        <begin position="430"/>
        <end position="445"/>
    </location>
</feature>
<feature type="region of interest" description="Disordered" evidence="1">
    <location>
        <begin position="412"/>
        <end position="451"/>
    </location>
</feature>
<reference evidence="2 3" key="1">
    <citation type="journal article" date="2014" name="Proc. Natl. Acad. Sci. U.S.A.">
        <title>Trajectory and genomic determinants of fungal-pathogen speciation and host adaptation.</title>
        <authorList>
            <person name="Hu X."/>
            <person name="Xiao G."/>
            <person name="Zheng P."/>
            <person name="Shang Y."/>
            <person name="Su Y."/>
            <person name="Zhang X."/>
            <person name="Liu X."/>
            <person name="Zhan S."/>
            <person name="St Leger R.J."/>
            <person name="Wang C."/>
        </authorList>
    </citation>
    <scope>NUCLEOTIDE SEQUENCE [LARGE SCALE GENOMIC DNA]</scope>
    <source>
        <strain evidence="2 3">ARSEF 977</strain>
    </source>
</reference>
<dbReference type="OrthoDB" id="4630416at2759"/>
<evidence type="ECO:0000256" key="1">
    <source>
        <dbReference type="SAM" id="MobiDB-lite"/>
    </source>
</evidence>
<feature type="region of interest" description="Disordered" evidence="1">
    <location>
        <begin position="312"/>
        <end position="367"/>
    </location>
</feature>
<evidence type="ECO:0000313" key="2">
    <source>
        <dbReference type="EMBL" id="KID89713.1"/>
    </source>
</evidence>
<accession>A0A0B4H3G4</accession>
<name>A0A0B4H3G4_METGA</name>
<sequence>MASYRDESVKRDGFASQYGRFTAHHIERIVGSVLQRMFVPKVTREGQRELYRHGSSFIRSQLKHYGIKFNEAEFSGNGTVLMRKTLLAGHCDKVPDHITALQRQMHTEWLETQTPQQLATKPLWVMEKYFLRSGQPDRTKTATVVGIPFEPSSEYTSGCMVEAASKVPGLHCATGYGPKTQVVFMGWKSAAVKKAANEHPAKEKKEVQALKQEHEDGRAAKHSAYLEALKEKRGPKKYSPVGSYMIDCEEITDNWPDDAKNMTLNIRTTEEQGVYEAKFDFGMFIGAMVICDNKATLVQYCAELDREAESRWSDGSMGFGDGDDADADIGNKSASSSKRKAPEAPRGRGRPPKQAKSAENQKAQPRTFYLRLKGRETGDGQIYPDAEKGAIKFKDERMASFLGKASLPFEGESIPFTGRKISDQPSPKARGGEWEDYSDRAEGYARRRRWG</sequence>
<protein>
    <submittedName>
        <fullName evidence="2">AT hook motif family protein</fullName>
    </submittedName>
</protein>
<dbReference type="AlphaFoldDB" id="A0A0B4H3G4"/>
<comment type="caution">
    <text evidence="2">The sequence shown here is derived from an EMBL/GenBank/DDBJ whole genome shotgun (WGS) entry which is preliminary data.</text>
</comment>
<dbReference type="HOGENOM" id="CLU_032064_0_0_1"/>
<evidence type="ECO:0000313" key="3">
    <source>
        <dbReference type="Proteomes" id="UP000031192"/>
    </source>
</evidence>
<organism evidence="2 3">
    <name type="scientific">Metarhizium guizhouense (strain ARSEF 977)</name>
    <dbReference type="NCBI Taxonomy" id="1276136"/>
    <lineage>
        <taxon>Eukaryota</taxon>
        <taxon>Fungi</taxon>
        <taxon>Dikarya</taxon>
        <taxon>Ascomycota</taxon>
        <taxon>Pezizomycotina</taxon>
        <taxon>Sordariomycetes</taxon>
        <taxon>Hypocreomycetidae</taxon>
        <taxon>Hypocreales</taxon>
        <taxon>Clavicipitaceae</taxon>
        <taxon>Metarhizium</taxon>
    </lineage>
</organism>
<dbReference type="Proteomes" id="UP000031192">
    <property type="component" value="Unassembled WGS sequence"/>
</dbReference>